<proteinExistence type="predicted"/>
<gene>
    <name evidence="1" type="ORF">GTP56_15045</name>
</gene>
<organism evidence="1 2">
    <name type="scientific">Duganella margarita</name>
    <dbReference type="NCBI Taxonomy" id="2692170"/>
    <lineage>
        <taxon>Bacteria</taxon>
        <taxon>Pseudomonadati</taxon>
        <taxon>Pseudomonadota</taxon>
        <taxon>Betaproteobacteria</taxon>
        <taxon>Burkholderiales</taxon>
        <taxon>Oxalobacteraceae</taxon>
        <taxon>Telluria group</taxon>
        <taxon>Duganella</taxon>
    </lineage>
</organism>
<dbReference type="Proteomes" id="UP000469734">
    <property type="component" value="Unassembled WGS sequence"/>
</dbReference>
<reference evidence="1 2" key="1">
    <citation type="submission" date="2019-12" db="EMBL/GenBank/DDBJ databases">
        <title>Novel species isolated from a subtropical stream in China.</title>
        <authorList>
            <person name="Lu H."/>
        </authorList>
    </citation>
    <scope>NUCLEOTIDE SEQUENCE [LARGE SCALE GENOMIC DNA]</scope>
    <source>
        <strain evidence="1 2">FT134W</strain>
    </source>
</reference>
<name>A0A7X4KHE5_9BURK</name>
<dbReference type="EMBL" id="WWCR01000014">
    <property type="protein sequence ID" value="MYM73509.1"/>
    <property type="molecule type" value="Genomic_DNA"/>
</dbReference>
<accession>A0A7X4KHE5</accession>
<evidence type="ECO:0000313" key="2">
    <source>
        <dbReference type="Proteomes" id="UP000469734"/>
    </source>
</evidence>
<dbReference type="RefSeq" id="WP_161050654.1">
    <property type="nucleotide sequence ID" value="NZ_WWCR01000014.1"/>
</dbReference>
<evidence type="ECO:0000313" key="1">
    <source>
        <dbReference type="EMBL" id="MYM73509.1"/>
    </source>
</evidence>
<protein>
    <submittedName>
        <fullName evidence="1">Uncharacterized protein</fullName>
    </submittedName>
</protein>
<sequence length="110" mass="12892">MFGLIREQLVCKVANQRMGGYLHRLKHFIDHLRNPMSLHALKVYMLILQARDRHTNMASIGYDKIMQYTGLRRQDVSTAANLLISLELLRVTHEARPRRPQAPFHIRYAV</sequence>
<comment type="caution">
    <text evidence="1">The sequence shown here is derived from an EMBL/GenBank/DDBJ whole genome shotgun (WGS) entry which is preliminary data.</text>
</comment>
<dbReference type="AlphaFoldDB" id="A0A7X4KHE5"/>